<dbReference type="GO" id="GO:0006046">
    <property type="term" value="P:N-acetylglucosamine catabolic process"/>
    <property type="evidence" value="ECO:0007669"/>
    <property type="project" value="TreeGrafter"/>
</dbReference>
<proteinExistence type="predicted"/>
<protein>
    <recommendedName>
        <fullName evidence="3">Amidohydrolase 3 domain-containing protein</fullName>
    </recommendedName>
</protein>
<keyword evidence="5" id="KW-1185">Reference proteome</keyword>
<evidence type="ECO:0000256" key="1">
    <source>
        <dbReference type="ARBA" id="ARBA00022801"/>
    </source>
</evidence>
<dbReference type="InterPro" id="IPR011059">
    <property type="entry name" value="Metal-dep_hydrolase_composite"/>
</dbReference>
<evidence type="ECO:0000256" key="2">
    <source>
        <dbReference type="SAM" id="Phobius"/>
    </source>
</evidence>
<dbReference type="Proteomes" id="UP001305414">
    <property type="component" value="Unassembled WGS sequence"/>
</dbReference>
<accession>A0AAN7Z692</accession>
<feature type="transmembrane region" description="Helical" evidence="2">
    <location>
        <begin position="31"/>
        <end position="48"/>
    </location>
</feature>
<dbReference type="PANTHER" id="PTHR11113">
    <property type="entry name" value="N-ACETYLGLUCOSAMINE-6-PHOSPHATE DEACETYLASE"/>
    <property type="match status" value="1"/>
</dbReference>
<organism evidence="4 5">
    <name type="scientific">Xylaria bambusicola</name>
    <dbReference type="NCBI Taxonomy" id="326684"/>
    <lineage>
        <taxon>Eukaryota</taxon>
        <taxon>Fungi</taxon>
        <taxon>Dikarya</taxon>
        <taxon>Ascomycota</taxon>
        <taxon>Pezizomycotina</taxon>
        <taxon>Sordariomycetes</taxon>
        <taxon>Xylariomycetidae</taxon>
        <taxon>Xylariales</taxon>
        <taxon>Xylariaceae</taxon>
        <taxon>Xylaria</taxon>
    </lineage>
</organism>
<dbReference type="SUPFAM" id="SSF51556">
    <property type="entry name" value="Metallo-dependent hydrolases"/>
    <property type="match status" value="1"/>
</dbReference>
<dbReference type="Pfam" id="PF07969">
    <property type="entry name" value="Amidohydro_3"/>
    <property type="match status" value="1"/>
</dbReference>
<dbReference type="GO" id="GO:0008448">
    <property type="term" value="F:N-acetylglucosamine-6-phosphate deacetylase activity"/>
    <property type="evidence" value="ECO:0007669"/>
    <property type="project" value="TreeGrafter"/>
</dbReference>
<keyword evidence="2" id="KW-1133">Transmembrane helix</keyword>
<dbReference type="Gene3D" id="3.20.20.140">
    <property type="entry name" value="Metal-dependent hydrolases"/>
    <property type="match status" value="2"/>
</dbReference>
<evidence type="ECO:0000313" key="5">
    <source>
        <dbReference type="Proteomes" id="UP001305414"/>
    </source>
</evidence>
<dbReference type="PANTHER" id="PTHR11113:SF14">
    <property type="entry name" value="N-ACETYLGLUCOSAMINE-6-PHOSPHATE DEACETYLASE"/>
    <property type="match status" value="1"/>
</dbReference>
<feature type="domain" description="Amidohydrolase 3" evidence="3">
    <location>
        <begin position="465"/>
        <end position="521"/>
    </location>
</feature>
<dbReference type="InterPro" id="IPR032466">
    <property type="entry name" value="Metal_Hydrolase"/>
</dbReference>
<keyword evidence="2" id="KW-0472">Membrane</keyword>
<keyword evidence="2" id="KW-0812">Transmembrane</keyword>
<name>A0AAN7Z692_9PEZI</name>
<evidence type="ECO:0000313" key="4">
    <source>
        <dbReference type="EMBL" id="KAK5625821.1"/>
    </source>
</evidence>
<dbReference type="EMBL" id="JAWHQM010000002">
    <property type="protein sequence ID" value="KAK5625821.1"/>
    <property type="molecule type" value="Genomic_DNA"/>
</dbReference>
<gene>
    <name evidence="4" type="ORF">RRF57_001537</name>
</gene>
<sequence>MEREKSELPPYSTVAPVEWPRRHLAMRRSRGLRVVTLAFLAFIVYAQWRQIQPATKSNTSQLSIQKLQDDLGVCAKLKSKPKDPIGAGRHRNARYINGHKPTLIKNATIWVGEPAKGTSDVESRAGVGYSWVNGDVFIEYGLIKKVEVDIDISTLSSDTLVWNAKGRRLTSGIIDMHSHSGVDSLPELVGNEDTNELSDNITPYVRSIDGLSPNDHQIEVIKSGGVTTSLVLPGSGNNIGGEAYVIKHAIGKPDGRNETSAADMLADPDRNWRYIKMACGENAKRVYGRAGEAGPFSRLGESWEFRHAFEQAAKYVRSQNDWCTNAEAVGIENVDSYLPQEIEWETLGAVLRGQVHVNTHCYTIPDLEAFVDHTNEFKFSIRAFHHAHQTYLVPEILKRAWGDSPPASALFADNMWYKAEAYIGSEYAGKILYENGLTPIYVSDNPVLNAQHVLFEAAKAFGYGLPYHAALASVTTAPAERLGLGKRLGKIKPGFDADIVVWDSDPLSVGATPVQVWIDGTAQYENPIELVKPFETDFDVPKDIQITKDEPQPTSDLIITGISKSFISQLSAGGNDRTQSLTAVVSNGKITCLGSCTNELQTAQNDGAATISLENGYITKPFTAFGSLIGLNAIDAEDVTDNGGSPEVFSRGVDGLALDTKKLRFAHKYGVTRAISSPTYSGAATHQGTSVGFRTGAKHALAKGAVFIDDAAVHYTLGVSAKSGSTSISNAVGSLRRKLLEAVAANSTADAFSESAFLKKVVEGALPLAVTAHSADAIAAVLKVKAAVDDAIASAGRDNAVRLVIIGGAESFILADELAAAGVGVVLSPLFSYRTSWEQRRALTGAPLTNGTAVDHLIEAGVTVAIGLEEDWIVRDLGVLAGIVYKNGGGKLDEGQALDLAGANVYKLLGLEDSATAGDVDEFVVFEGSPLEIGSRVRAVGDGLGEVKVFEYE</sequence>
<comment type="caution">
    <text evidence="4">The sequence shown here is derived from an EMBL/GenBank/DDBJ whole genome shotgun (WGS) entry which is preliminary data.</text>
</comment>
<evidence type="ECO:0000259" key="3">
    <source>
        <dbReference type="Pfam" id="PF07969"/>
    </source>
</evidence>
<dbReference type="CDD" id="cd01309">
    <property type="entry name" value="Met_dep_hydrolase_C"/>
    <property type="match status" value="1"/>
</dbReference>
<reference evidence="4 5" key="1">
    <citation type="submission" date="2023-10" db="EMBL/GenBank/DDBJ databases">
        <title>Draft genome sequence of Xylaria bambusicola isolate GMP-LS, the root and basal stem rot pathogen of sugarcane in Indonesia.</title>
        <authorList>
            <person name="Selvaraj P."/>
            <person name="Muralishankar V."/>
            <person name="Muruganantham S."/>
            <person name="Sp S."/>
            <person name="Haryani S."/>
            <person name="Lau K.J.X."/>
            <person name="Naqvi N.I."/>
        </authorList>
    </citation>
    <scope>NUCLEOTIDE SEQUENCE [LARGE SCALE GENOMIC DNA]</scope>
    <source>
        <strain evidence="4">GMP-LS</strain>
    </source>
</reference>
<keyword evidence="1" id="KW-0378">Hydrolase</keyword>
<dbReference type="InterPro" id="IPR013108">
    <property type="entry name" value="Amidohydro_3"/>
</dbReference>
<dbReference type="AlphaFoldDB" id="A0AAN7Z692"/>
<dbReference type="SUPFAM" id="SSF51338">
    <property type="entry name" value="Composite domain of metallo-dependent hydrolases"/>
    <property type="match status" value="1"/>
</dbReference>